<feature type="compositionally biased region" description="Polar residues" evidence="1">
    <location>
        <begin position="380"/>
        <end position="397"/>
    </location>
</feature>
<name>A0A0W0CFF2_CANGB</name>
<dbReference type="Proteomes" id="UP000054886">
    <property type="component" value="Unassembled WGS sequence"/>
</dbReference>
<feature type="region of interest" description="Disordered" evidence="1">
    <location>
        <begin position="277"/>
        <end position="317"/>
    </location>
</feature>
<feature type="compositionally biased region" description="Basic residues" evidence="1">
    <location>
        <begin position="277"/>
        <end position="300"/>
    </location>
</feature>
<protein>
    <submittedName>
        <fullName evidence="2">PH domain-containing protein</fullName>
    </submittedName>
</protein>
<feature type="compositionally biased region" description="Polar residues" evidence="1">
    <location>
        <begin position="305"/>
        <end position="314"/>
    </location>
</feature>
<evidence type="ECO:0000313" key="3">
    <source>
        <dbReference type="Proteomes" id="UP000054886"/>
    </source>
</evidence>
<dbReference type="PANTHER" id="PTHR37283:SF1">
    <property type="entry name" value="PH DOMAIN-CONTAINING PROTEIN YHR131C"/>
    <property type="match status" value="1"/>
</dbReference>
<dbReference type="VEuPathDB" id="FungiDB:GWK60_J05621"/>
<sequence>MDTEMDMGIELPAYSVHSVDSVDGVDSADSADSLECAEELPGYSPAVEKFVRAKFKLEWESPTQVSRDPCWYDVVLHINSTQLNLYLPRCPKSRPASKSLSYVSAKPSVSGVRRLSERFTRFKKNYLPAFEPLDFHPTPAGFTNSYQNIPQDALGARKKRSNQYDFIYDTNYEEYCSETCDSMDVSTGFVPFKSYSLQGAKVGMPTSESRKKVYIDEENVYKDAYLVCLRLRMEDQQFLVQFEHIDDMIMWSMYLSMGINVSKDLYDREYPNYRIVPRRRRRRHSGHSRRRFSSRRRHSSGRTPIRNTEGPSSSTRRRANSFLKHFTGAKSASEPLQIDFKNPFTSEQQPDATLVRQKSHHEPPERTPASDQSRSESSAHGDITPNNSISRSTTTSLHDNESDVMDGLNNLTRSPSECLSLYETLTANSSFCEYDLDKPHAKLARINYNFDYWSPLQFGSSLSSTSSLGLSNSMDCSFDSNESTYPDGMIPELIELEEEIEEDDEDDIDIEDYGLEEFEIFEEGEELETDDMNDCDTKWNPVKKEQTRKRYIRHSLRCIRPLAPDAKWEGETIYVKAGLRNKMYNPSLLKDIKPYLMETKIVGAMST</sequence>
<accession>A0A0W0CFF2</accession>
<comment type="caution">
    <text evidence="2">The sequence shown here is derived from an EMBL/GenBank/DDBJ whole genome shotgun (WGS) entry which is preliminary data.</text>
</comment>
<dbReference type="AlphaFoldDB" id="A0A0W0CFF2"/>
<dbReference type="EMBL" id="LLZZ01000043">
    <property type="protein sequence ID" value="KTB11173.1"/>
    <property type="molecule type" value="Genomic_DNA"/>
</dbReference>
<dbReference type="VEuPathDB" id="FungiDB:B1J91_J05830g"/>
<evidence type="ECO:0000256" key="1">
    <source>
        <dbReference type="SAM" id="MobiDB-lite"/>
    </source>
</evidence>
<feature type="region of interest" description="Disordered" evidence="1">
    <location>
        <begin position="334"/>
        <end position="409"/>
    </location>
</feature>
<dbReference type="VEuPathDB" id="FungiDB:CAGL0J05830g"/>
<reference evidence="2 3" key="1">
    <citation type="submission" date="2015-10" db="EMBL/GenBank/DDBJ databases">
        <title>Draft genomes sequences of Candida glabrata isolates 1A, 1B, 2A, 2B, 3A and 3B.</title>
        <authorList>
            <person name="Haavelsrud O.E."/>
            <person name="Gaustad P."/>
        </authorList>
    </citation>
    <scope>NUCLEOTIDE SEQUENCE [LARGE SCALE GENOMIC DNA]</scope>
    <source>
        <strain evidence="2">910700640</strain>
    </source>
</reference>
<proteinExistence type="predicted"/>
<organism evidence="2 3">
    <name type="scientific">Candida glabrata</name>
    <name type="common">Yeast</name>
    <name type="synonym">Torulopsis glabrata</name>
    <dbReference type="NCBI Taxonomy" id="5478"/>
    <lineage>
        <taxon>Eukaryota</taxon>
        <taxon>Fungi</taxon>
        <taxon>Dikarya</taxon>
        <taxon>Ascomycota</taxon>
        <taxon>Saccharomycotina</taxon>
        <taxon>Saccharomycetes</taxon>
        <taxon>Saccharomycetales</taxon>
        <taxon>Saccharomycetaceae</taxon>
        <taxon>Nakaseomyces</taxon>
    </lineage>
</organism>
<dbReference type="VEuPathDB" id="FungiDB:GVI51_J05643"/>
<gene>
    <name evidence="2" type="ORF">AO440_003012</name>
</gene>
<evidence type="ECO:0000313" key="2">
    <source>
        <dbReference type="EMBL" id="KTB11173.1"/>
    </source>
</evidence>
<dbReference type="PANTHER" id="PTHR37283">
    <property type="entry name" value="PH DOMAIN-CONTAINING PROTEIN YHR131C"/>
    <property type="match status" value="1"/>
</dbReference>